<protein>
    <submittedName>
        <fullName evidence="3">Rho-GAP domain-containing protein</fullName>
    </submittedName>
</protein>
<dbReference type="Gene3D" id="1.10.555.10">
    <property type="entry name" value="Rho GTPase activation protein"/>
    <property type="match status" value="1"/>
</dbReference>
<reference evidence="3" key="1">
    <citation type="submission" date="2022-11" db="UniProtKB">
        <authorList>
            <consortium name="WormBaseParasite"/>
        </authorList>
    </citation>
    <scope>IDENTIFICATION</scope>
</reference>
<dbReference type="Proteomes" id="UP000887574">
    <property type="component" value="Unplaced"/>
</dbReference>
<organism evidence="2 3">
    <name type="scientific">Ditylenchus dipsaci</name>
    <dbReference type="NCBI Taxonomy" id="166011"/>
    <lineage>
        <taxon>Eukaryota</taxon>
        <taxon>Metazoa</taxon>
        <taxon>Ecdysozoa</taxon>
        <taxon>Nematoda</taxon>
        <taxon>Chromadorea</taxon>
        <taxon>Rhabditida</taxon>
        <taxon>Tylenchina</taxon>
        <taxon>Tylenchomorpha</taxon>
        <taxon>Sphaerularioidea</taxon>
        <taxon>Anguinidae</taxon>
        <taxon>Anguininae</taxon>
        <taxon>Ditylenchus</taxon>
    </lineage>
</organism>
<dbReference type="CDD" id="cd00159">
    <property type="entry name" value="RhoGAP"/>
    <property type="match status" value="1"/>
</dbReference>
<evidence type="ECO:0000313" key="3">
    <source>
        <dbReference type="WBParaSite" id="jg19791"/>
    </source>
</evidence>
<sequence>MDKRDWIITSCKKCQGSRRISLYDSTNILLEDVMAHNIELLIHLGKKSSKIKLNGVPVFLIEAFDWLVKNNSFQVEGIFRREGNANRMKNTWRVFCGLSPIPADCNVHDVCSLIKRFFREIKKPIFTENESKILNFAEDFKDHLLADALFTVIERLPTSHVATLAYLTRQLKRVSESSDANQMNLENLATVFAPSLFREEFMGVKKKNISQHEFLTAIRKRNNLQIAVIKLLVQKSNLIGVQQSSRLLFRQETCSKSADLPRQTSIAGCEDKIVKLKTFLAARRDTIKPTVMEMPAEITKPVDIKKPLDMEKPAEVEVVAVQAETNLDDKEMSSFNFSQSDTFKEHIISCNLSKDLPAPSIACDLLSPISNRPSLAYFQRNNRGFVKHRIATTDIELSQIISNVVVQRIACSSRVELAATPNDNINRPSAVLAEPNTKHPLYMFSALKMA</sequence>
<dbReference type="GO" id="GO:0005096">
    <property type="term" value="F:GTPase activator activity"/>
    <property type="evidence" value="ECO:0007669"/>
    <property type="project" value="TreeGrafter"/>
</dbReference>
<proteinExistence type="predicted"/>
<dbReference type="InterPro" id="IPR042869">
    <property type="entry name" value="ARHGAP11A/B"/>
</dbReference>
<name>A0A915DJ29_9BILA</name>
<accession>A0A915DJ29</accession>
<dbReference type="PANTHER" id="PTHR15670:SF4">
    <property type="entry name" value="RHO GTPASE-ACTIVATING PROTEIN 11A"/>
    <property type="match status" value="1"/>
</dbReference>
<dbReference type="InterPro" id="IPR000198">
    <property type="entry name" value="RhoGAP_dom"/>
</dbReference>
<keyword evidence="2" id="KW-1185">Reference proteome</keyword>
<dbReference type="WBParaSite" id="jg19791">
    <property type="protein sequence ID" value="jg19791"/>
    <property type="gene ID" value="jg19791"/>
</dbReference>
<dbReference type="AlphaFoldDB" id="A0A915DJ29"/>
<dbReference type="PROSITE" id="PS50238">
    <property type="entry name" value="RHOGAP"/>
    <property type="match status" value="1"/>
</dbReference>
<dbReference type="Pfam" id="PF00620">
    <property type="entry name" value="RhoGAP"/>
    <property type="match status" value="1"/>
</dbReference>
<dbReference type="GO" id="GO:0007165">
    <property type="term" value="P:signal transduction"/>
    <property type="evidence" value="ECO:0007669"/>
    <property type="project" value="InterPro"/>
</dbReference>
<dbReference type="PANTHER" id="PTHR15670">
    <property type="entry name" value="RHO GTPASE ACTIVATING PROTEIN 11A"/>
    <property type="match status" value="1"/>
</dbReference>
<feature type="domain" description="Rho-GAP" evidence="1">
    <location>
        <begin position="42"/>
        <end position="240"/>
    </location>
</feature>
<dbReference type="SUPFAM" id="SSF48350">
    <property type="entry name" value="GTPase activation domain, GAP"/>
    <property type="match status" value="1"/>
</dbReference>
<dbReference type="SMART" id="SM00324">
    <property type="entry name" value="RhoGAP"/>
    <property type="match status" value="1"/>
</dbReference>
<evidence type="ECO:0000259" key="1">
    <source>
        <dbReference type="PROSITE" id="PS50238"/>
    </source>
</evidence>
<dbReference type="InterPro" id="IPR008936">
    <property type="entry name" value="Rho_GTPase_activation_prot"/>
</dbReference>
<evidence type="ECO:0000313" key="2">
    <source>
        <dbReference type="Proteomes" id="UP000887574"/>
    </source>
</evidence>